<feature type="compositionally biased region" description="Basic and acidic residues" evidence="1">
    <location>
        <begin position="54"/>
        <end position="69"/>
    </location>
</feature>
<comment type="caution">
    <text evidence="2">The sequence shown here is derived from an EMBL/GenBank/DDBJ whole genome shotgun (WGS) entry which is preliminary data.</text>
</comment>
<proteinExistence type="predicted"/>
<dbReference type="RefSeq" id="XP_029215472.1">
    <property type="nucleotide sequence ID" value="XM_029361572.1"/>
</dbReference>
<dbReference type="OrthoDB" id="331043at2759"/>
<organism evidence="2 3">
    <name type="scientific">Besnoitia besnoiti</name>
    <name type="common">Apicomplexan protozoan</name>
    <dbReference type="NCBI Taxonomy" id="94643"/>
    <lineage>
        <taxon>Eukaryota</taxon>
        <taxon>Sar</taxon>
        <taxon>Alveolata</taxon>
        <taxon>Apicomplexa</taxon>
        <taxon>Conoidasida</taxon>
        <taxon>Coccidia</taxon>
        <taxon>Eucoccidiorida</taxon>
        <taxon>Eimeriorina</taxon>
        <taxon>Sarcocystidae</taxon>
        <taxon>Besnoitia</taxon>
    </lineage>
</organism>
<accession>A0A2A9M742</accession>
<evidence type="ECO:0000313" key="3">
    <source>
        <dbReference type="Proteomes" id="UP000224006"/>
    </source>
</evidence>
<evidence type="ECO:0000313" key="2">
    <source>
        <dbReference type="EMBL" id="PFH31463.1"/>
    </source>
</evidence>
<feature type="region of interest" description="Disordered" evidence="1">
    <location>
        <begin position="292"/>
        <end position="322"/>
    </location>
</feature>
<evidence type="ECO:0000256" key="1">
    <source>
        <dbReference type="SAM" id="MobiDB-lite"/>
    </source>
</evidence>
<dbReference type="KEGG" id="bbes:BESB_028980"/>
<dbReference type="GeneID" id="40307950"/>
<dbReference type="EMBL" id="NWUJ01000015">
    <property type="protein sequence ID" value="PFH31463.1"/>
    <property type="molecule type" value="Genomic_DNA"/>
</dbReference>
<feature type="region of interest" description="Disordered" evidence="1">
    <location>
        <begin position="43"/>
        <end position="69"/>
    </location>
</feature>
<dbReference type="Proteomes" id="UP000224006">
    <property type="component" value="Unassembled WGS sequence"/>
</dbReference>
<dbReference type="AlphaFoldDB" id="A0A2A9M742"/>
<sequence length="322" mass="35229">MRTLKSVLAPLSAVVVAATTSGFISNIALTRSFAAEAGADDVTLAVPDDPNDPAEGHKDPEEVRDPFGHGWDDTESPLFGHFGSMDAENWFGPLQEMMKGLMGMGPGGFGSPFFGGAFGGGFPRLRFPKPKTSLEKVGSCRYLVSWAAGVSAENVRVILHRRRRTVEVRYRMVTRRDVKTDKSEHHSVSKEQSSQTLSVDRQCIMTVEVIGEKLAGWTDNSAQAAGGAAHRLLITFPSPAHIEQMIKEGHLPADTLTRIEKGDFSGFTVEQRCLISGRTLEECKFAKEHQVELEEKETSRSSDASTQDSLDLPRFSHHSGDL</sequence>
<name>A0A2A9M742_BESBE</name>
<gene>
    <name evidence="2" type="ORF">BESB_028980</name>
</gene>
<protein>
    <submittedName>
        <fullName evidence="2">Dense granule protein GRA9</fullName>
    </submittedName>
</protein>
<reference evidence="2 3" key="1">
    <citation type="submission" date="2017-09" db="EMBL/GenBank/DDBJ databases">
        <title>Genome sequencing of Besnoitia besnoiti strain Bb-Ger1.</title>
        <authorList>
            <person name="Schares G."/>
            <person name="Venepally P."/>
            <person name="Lorenzi H.A."/>
        </authorList>
    </citation>
    <scope>NUCLEOTIDE SEQUENCE [LARGE SCALE GENOMIC DNA]</scope>
    <source>
        <strain evidence="2 3">Bb-Ger1</strain>
    </source>
</reference>
<keyword evidence="3" id="KW-1185">Reference proteome</keyword>
<dbReference type="VEuPathDB" id="ToxoDB:BESB_028980"/>